<gene>
    <name evidence="7" type="ORF">F3168_08645</name>
</gene>
<dbReference type="RefSeq" id="WP_152577808.1">
    <property type="nucleotide sequence ID" value="NZ_JAATJI010000002.1"/>
</dbReference>
<proteinExistence type="predicted"/>
<feature type="domain" description="EamA" evidence="6">
    <location>
        <begin position="10"/>
        <end position="136"/>
    </location>
</feature>
<keyword evidence="2 5" id="KW-0812">Transmembrane</keyword>
<dbReference type="InterPro" id="IPR000620">
    <property type="entry name" value="EamA_dom"/>
</dbReference>
<feature type="transmembrane region" description="Helical" evidence="5">
    <location>
        <begin position="12"/>
        <end position="32"/>
    </location>
</feature>
<dbReference type="PANTHER" id="PTHR32322:SF9">
    <property type="entry name" value="AMINO-ACID METABOLITE EFFLUX PUMP-RELATED"/>
    <property type="match status" value="1"/>
</dbReference>
<dbReference type="InterPro" id="IPR037185">
    <property type="entry name" value="EmrE-like"/>
</dbReference>
<dbReference type="Pfam" id="PF00892">
    <property type="entry name" value="EamA"/>
    <property type="match status" value="2"/>
</dbReference>
<evidence type="ECO:0000256" key="2">
    <source>
        <dbReference type="ARBA" id="ARBA00022692"/>
    </source>
</evidence>
<protein>
    <submittedName>
        <fullName evidence="7">EamA family transporter</fullName>
    </submittedName>
</protein>
<feature type="transmembrane region" description="Helical" evidence="5">
    <location>
        <begin position="122"/>
        <end position="140"/>
    </location>
</feature>
<evidence type="ECO:0000256" key="1">
    <source>
        <dbReference type="ARBA" id="ARBA00004141"/>
    </source>
</evidence>
<dbReference type="AlphaFoldDB" id="A0A7C9GVI1"/>
<comment type="caution">
    <text evidence="7">The sequence shown here is derived from an EMBL/GenBank/DDBJ whole genome shotgun (WGS) entry which is preliminary data.</text>
</comment>
<evidence type="ECO:0000313" key="8">
    <source>
        <dbReference type="Proteomes" id="UP000481327"/>
    </source>
</evidence>
<dbReference type="Proteomes" id="UP000481327">
    <property type="component" value="Unassembled WGS sequence"/>
</dbReference>
<name>A0A7C9GVI1_9SPHN</name>
<feature type="transmembrane region" description="Helical" evidence="5">
    <location>
        <begin position="215"/>
        <end position="236"/>
    </location>
</feature>
<dbReference type="SUPFAM" id="SSF103481">
    <property type="entry name" value="Multidrug resistance efflux transporter EmrE"/>
    <property type="match status" value="2"/>
</dbReference>
<comment type="subcellular location">
    <subcellularLocation>
        <location evidence="1">Membrane</location>
        <topology evidence="1">Multi-pass membrane protein</topology>
    </subcellularLocation>
</comment>
<keyword evidence="8" id="KW-1185">Reference proteome</keyword>
<sequence length="301" mass="31394">MTFGTFDAKAFLLALAVVAVWGTNFVVIRLGLDALPPLLFAALRFTLAALPMVFFLRRPAVPWRDLAAYGVLIGVGQFGLLFIAIDGWIAPGLASLVVQVQVVFTIGLAMRGTGERLVPVQYAALALAVAGIAIILTHTGGTTTPLGVALVVGAALGWALGNMVQRRAGRVDMLGFVVWSSLFAIPPLFALAFVFEGAPRIAEALGAAGPQVWAVIAWQAVGNTMFGYGAWGWLLARYPASSVAPMALLVPVFGMGSAALWLGEPLPGWKLLAALCIVGGLAVNMFGPRLLARRVATSAGG</sequence>
<feature type="transmembrane region" description="Helical" evidence="5">
    <location>
        <begin position="146"/>
        <end position="164"/>
    </location>
</feature>
<feature type="transmembrane region" description="Helical" evidence="5">
    <location>
        <begin position="268"/>
        <end position="287"/>
    </location>
</feature>
<evidence type="ECO:0000256" key="5">
    <source>
        <dbReference type="SAM" id="Phobius"/>
    </source>
</evidence>
<reference evidence="7 8" key="1">
    <citation type="submission" date="2019-09" db="EMBL/GenBank/DDBJ databases">
        <title>Polymorphobacter sp. isolated from a lake in China.</title>
        <authorList>
            <person name="Liu Z."/>
        </authorList>
    </citation>
    <scope>NUCLEOTIDE SEQUENCE [LARGE SCALE GENOMIC DNA]</scope>
    <source>
        <strain evidence="7 8">D40P</strain>
    </source>
</reference>
<accession>A0A7C9GVI1</accession>
<feature type="domain" description="EamA" evidence="6">
    <location>
        <begin position="146"/>
        <end position="284"/>
    </location>
</feature>
<evidence type="ECO:0000256" key="3">
    <source>
        <dbReference type="ARBA" id="ARBA00022989"/>
    </source>
</evidence>
<feature type="transmembrane region" description="Helical" evidence="5">
    <location>
        <begin position="38"/>
        <end position="56"/>
    </location>
</feature>
<dbReference type="InterPro" id="IPR050638">
    <property type="entry name" value="AA-Vitamin_Transporters"/>
</dbReference>
<evidence type="ECO:0000259" key="6">
    <source>
        <dbReference type="Pfam" id="PF00892"/>
    </source>
</evidence>
<evidence type="ECO:0000313" key="7">
    <source>
        <dbReference type="EMBL" id="MQT17329.1"/>
    </source>
</evidence>
<feature type="transmembrane region" description="Helical" evidence="5">
    <location>
        <begin position="243"/>
        <end position="262"/>
    </location>
</feature>
<feature type="transmembrane region" description="Helical" evidence="5">
    <location>
        <begin position="176"/>
        <end position="195"/>
    </location>
</feature>
<dbReference type="PANTHER" id="PTHR32322">
    <property type="entry name" value="INNER MEMBRANE TRANSPORTER"/>
    <property type="match status" value="1"/>
</dbReference>
<organism evidence="7 8">
    <name type="scientific">Sandarakinorhabdus fusca</name>
    <dbReference type="NCBI Taxonomy" id="1439888"/>
    <lineage>
        <taxon>Bacteria</taxon>
        <taxon>Pseudomonadati</taxon>
        <taxon>Pseudomonadota</taxon>
        <taxon>Alphaproteobacteria</taxon>
        <taxon>Sphingomonadales</taxon>
        <taxon>Sphingosinicellaceae</taxon>
        <taxon>Sandarakinorhabdus</taxon>
    </lineage>
</organism>
<evidence type="ECO:0000256" key="4">
    <source>
        <dbReference type="ARBA" id="ARBA00023136"/>
    </source>
</evidence>
<keyword evidence="4 5" id="KW-0472">Membrane</keyword>
<dbReference type="GO" id="GO:0016020">
    <property type="term" value="C:membrane"/>
    <property type="evidence" value="ECO:0007669"/>
    <property type="project" value="UniProtKB-SubCell"/>
</dbReference>
<dbReference type="EMBL" id="WIOL01000003">
    <property type="protein sequence ID" value="MQT17329.1"/>
    <property type="molecule type" value="Genomic_DNA"/>
</dbReference>
<keyword evidence="3 5" id="KW-1133">Transmembrane helix</keyword>